<evidence type="ECO:0000313" key="1">
    <source>
        <dbReference type="EMBL" id="OIQ72608.1"/>
    </source>
</evidence>
<dbReference type="Gene3D" id="3.30.2020.10">
    <property type="entry name" value="NE0471-like N-terminal domain"/>
    <property type="match status" value="1"/>
</dbReference>
<dbReference type="InterPro" id="IPR018841">
    <property type="entry name" value="DUF2442"/>
</dbReference>
<reference evidence="1" key="1">
    <citation type="submission" date="2016-10" db="EMBL/GenBank/DDBJ databases">
        <title>Sequence of Gallionella enrichment culture.</title>
        <authorList>
            <person name="Poehlein A."/>
            <person name="Muehling M."/>
            <person name="Daniel R."/>
        </authorList>
    </citation>
    <scope>NUCLEOTIDE SEQUENCE</scope>
</reference>
<dbReference type="AlphaFoldDB" id="A0A1J5PP85"/>
<proteinExistence type="predicted"/>
<dbReference type="EMBL" id="MLJW01003200">
    <property type="protein sequence ID" value="OIQ72608.1"/>
    <property type="molecule type" value="Genomic_DNA"/>
</dbReference>
<comment type="caution">
    <text evidence="1">The sequence shown here is derived from an EMBL/GenBank/DDBJ whole genome shotgun (WGS) entry which is preliminary data.</text>
</comment>
<dbReference type="Pfam" id="PF10387">
    <property type="entry name" value="DUF2442"/>
    <property type="match status" value="1"/>
</dbReference>
<dbReference type="SUPFAM" id="SSF143880">
    <property type="entry name" value="NE0471 N-terminal domain-like"/>
    <property type="match status" value="1"/>
</dbReference>
<gene>
    <name evidence="1" type="ORF">GALL_457670</name>
</gene>
<evidence type="ECO:0008006" key="2">
    <source>
        <dbReference type="Google" id="ProtNLM"/>
    </source>
</evidence>
<sequence>MFLIDVTRVQALPNRNLDLTFENGFHGIVEMDRVVKNYTGVFAPLLQDDYFRQVTVNAELGTIVWPNGADLCPDVLYSQATGIPVITSDSL</sequence>
<name>A0A1J5PP85_9ZZZZ</name>
<organism evidence="1">
    <name type="scientific">mine drainage metagenome</name>
    <dbReference type="NCBI Taxonomy" id="410659"/>
    <lineage>
        <taxon>unclassified sequences</taxon>
        <taxon>metagenomes</taxon>
        <taxon>ecological metagenomes</taxon>
    </lineage>
</organism>
<dbReference type="InterPro" id="IPR036782">
    <property type="entry name" value="NE0471-like_N"/>
</dbReference>
<protein>
    <recommendedName>
        <fullName evidence="2">DUF2442 domain-containing protein</fullName>
    </recommendedName>
</protein>
<accession>A0A1J5PP85</accession>